<comment type="caution">
    <text evidence="1">The sequence shown here is derived from an EMBL/GenBank/DDBJ whole genome shotgun (WGS) entry which is preliminary data.</text>
</comment>
<dbReference type="AlphaFoldDB" id="A0A8G2CQB7"/>
<gene>
    <name evidence="1" type="ORF">SAMN05421828_1731</name>
</gene>
<dbReference type="Proteomes" id="UP000186308">
    <property type="component" value="Unassembled WGS sequence"/>
</dbReference>
<evidence type="ECO:0000313" key="1">
    <source>
        <dbReference type="EMBL" id="SIR58944.1"/>
    </source>
</evidence>
<organism evidence="1 2">
    <name type="scientific">Acidiphilium rubrum</name>
    <dbReference type="NCBI Taxonomy" id="526"/>
    <lineage>
        <taxon>Bacteria</taxon>
        <taxon>Pseudomonadati</taxon>
        <taxon>Pseudomonadota</taxon>
        <taxon>Alphaproteobacteria</taxon>
        <taxon>Acetobacterales</taxon>
        <taxon>Acidocellaceae</taxon>
        <taxon>Acidiphilium</taxon>
    </lineage>
</organism>
<sequence length="113" mass="12937">MDTFTPSLNPDAPLNQQFSPRMIQNNFGDGYAETSPDGLNAYPAQITPRWSLLTLPQKQSLDAFFKAHIGVAFFYTLPDETVARKWLCTSFKPTQNATWWSYDASFMERFDLT</sequence>
<evidence type="ECO:0000313" key="2">
    <source>
        <dbReference type="Proteomes" id="UP000186308"/>
    </source>
</evidence>
<protein>
    <submittedName>
        <fullName evidence="1">Phage-related protein</fullName>
    </submittedName>
</protein>
<name>A0A8G2CQB7_ACIRU</name>
<dbReference type="InterPro" id="IPR010265">
    <property type="entry name" value="Phage_lambda_TipM"/>
</dbReference>
<dbReference type="EMBL" id="FTNE01000073">
    <property type="protein sequence ID" value="SIR58944.1"/>
    <property type="molecule type" value="Genomic_DNA"/>
</dbReference>
<proteinExistence type="predicted"/>
<dbReference type="Pfam" id="PF05939">
    <property type="entry name" value="Phage_min_tail"/>
    <property type="match status" value="1"/>
</dbReference>
<keyword evidence="2" id="KW-1185">Reference proteome</keyword>
<reference evidence="1 2" key="1">
    <citation type="submission" date="2017-01" db="EMBL/GenBank/DDBJ databases">
        <authorList>
            <person name="Varghese N."/>
            <person name="Submissions S."/>
        </authorList>
    </citation>
    <scope>NUCLEOTIDE SEQUENCE [LARGE SCALE GENOMIC DNA]</scope>
    <source>
        <strain evidence="1 2">ATCC 35905</strain>
    </source>
</reference>
<accession>A0A8G2CQB7</accession>
<dbReference type="OrthoDB" id="8607203at2"/>
<dbReference type="RefSeq" id="WP_029314484.1">
    <property type="nucleotide sequence ID" value="NZ_FTNE01000073.1"/>
</dbReference>